<evidence type="ECO:0000256" key="12">
    <source>
        <dbReference type="SAM" id="Phobius"/>
    </source>
</evidence>
<dbReference type="PANTHER" id="PTHR45840:SF2">
    <property type="entry name" value="PROTEIN RHOMBOID-RELATED"/>
    <property type="match status" value="1"/>
</dbReference>
<dbReference type="PANTHER" id="PTHR45840">
    <property type="entry name" value="RHOMBOID-RELATED PROTEIN"/>
    <property type="match status" value="1"/>
</dbReference>
<keyword evidence="9 12" id="KW-1133">Transmembrane helix</keyword>
<dbReference type="Proteomes" id="UP001152797">
    <property type="component" value="Unassembled WGS sequence"/>
</dbReference>
<dbReference type="Pfam" id="PF01694">
    <property type="entry name" value="Rhomboid"/>
    <property type="match status" value="1"/>
</dbReference>
<protein>
    <recommendedName>
        <fullName evidence="4">ubiquitinyl hydrolase 1</fullName>
        <ecNumber evidence="4">3.4.19.12</ecNumber>
    </recommendedName>
</protein>
<dbReference type="InterPro" id="IPR051739">
    <property type="entry name" value="Rhomboid_IM_Serine_Proteases"/>
</dbReference>
<feature type="transmembrane region" description="Helical" evidence="12">
    <location>
        <begin position="486"/>
        <end position="511"/>
    </location>
</feature>
<dbReference type="GO" id="GO:0016579">
    <property type="term" value="P:protein deubiquitination"/>
    <property type="evidence" value="ECO:0007669"/>
    <property type="project" value="InterPro"/>
</dbReference>
<feature type="active site" evidence="11">
    <location>
        <position position="144"/>
    </location>
</feature>
<keyword evidence="7" id="KW-0833">Ubl conjugation pathway</keyword>
<dbReference type="InterPro" id="IPR035952">
    <property type="entry name" value="Rhomboid-like_sf"/>
</dbReference>
<evidence type="ECO:0000256" key="2">
    <source>
        <dbReference type="ARBA" id="ARBA00004141"/>
    </source>
</evidence>
<dbReference type="GO" id="GO:0004843">
    <property type="term" value="F:cysteine-type deubiquitinase activity"/>
    <property type="evidence" value="ECO:0007669"/>
    <property type="project" value="UniProtKB-EC"/>
</dbReference>
<reference evidence="14" key="1">
    <citation type="submission" date="2022-10" db="EMBL/GenBank/DDBJ databases">
        <authorList>
            <person name="Chen Y."/>
            <person name="Dougan E. K."/>
            <person name="Chan C."/>
            <person name="Rhodes N."/>
            <person name="Thang M."/>
        </authorList>
    </citation>
    <scope>NUCLEOTIDE SEQUENCE</scope>
</reference>
<evidence type="ECO:0000256" key="9">
    <source>
        <dbReference type="ARBA" id="ARBA00022989"/>
    </source>
</evidence>
<sequence length="631" mass="72005">MDIVLSSISFSSLTRNKKPLDPADIGPGGIYHEKQAGLLCAMHTINNVIQENRISEEILRKTAKQLDKAAHRLTGGRSTDYRNYREDGFYNALVVQAVFSGLGFHVQSARASMLHLEDEMAVLANKARHWFGCRRLGDGWFDLNSCLSKPEYYEEHEFQEFLVSAEDQGYRLFVVRGDWPPTALEEDPSALTDAKRGCMRPMGYGRSTILCAPGLDQMVDENMKRSRDPQIPFWLGFSAHWFSPTRFQHHPAGSAEDWQAAELGWRRKRVTVKKKSKNHATLQEAKVDGQMSEGKKEMSANIMEVLQEEDIEEWFEEEIEDTEIALEDELAARPVFVLVQVTLIVLFWLIASCIEPGEHGWLFTVGGFENLLPGQTLCQAYSDCKDLRFQAWRWWSYQLTHTGVSHVGTNSFILLLCGLPLEQFQGSLRTFLLYNAGIFTGGIFNLAWNPHSQLAGCSAGNYALIFAHFAELGMNWKQSRYRWAKFFTLLLLVIFDILQFTLTADFLGFGIGAVSHMARIGGALTGLLIGVCLTRNLVMKRWERIGQLMAFLAFLIILGIHFGLLSPWPPREIYNPTPWCWARQVFNQTLWNDGEYHCVRCADDACIARWSAQRWVAKVNWQICEYQRGWN</sequence>
<dbReference type="Gene3D" id="1.10.287.10">
    <property type="entry name" value="S15/NS1, RNA-binding"/>
    <property type="match status" value="1"/>
</dbReference>
<evidence type="ECO:0000256" key="8">
    <source>
        <dbReference type="ARBA" id="ARBA00022801"/>
    </source>
</evidence>
<evidence type="ECO:0000256" key="7">
    <source>
        <dbReference type="ARBA" id="ARBA00022786"/>
    </source>
</evidence>
<dbReference type="EMBL" id="CAMXCT030002457">
    <property type="protein sequence ID" value="CAL4785595.1"/>
    <property type="molecule type" value="Genomic_DNA"/>
</dbReference>
<evidence type="ECO:0000313" key="15">
    <source>
        <dbReference type="EMBL" id="CAL1151658.1"/>
    </source>
</evidence>
<evidence type="ECO:0000256" key="11">
    <source>
        <dbReference type="PROSITE-ProRule" id="PRU00331"/>
    </source>
</evidence>
<evidence type="ECO:0000313" key="14">
    <source>
        <dbReference type="EMBL" id="CAI3998283.1"/>
    </source>
</evidence>
<organism evidence="14">
    <name type="scientific">Cladocopium goreaui</name>
    <dbReference type="NCBI Taxonomy" id="2562237"/>
    <lineage>
        <taxon>Eukaryota</taxon>
        <taxon>Sar</taxon>
        <taxon>Alveolata</taxon>
        <taxon>Dinophyceae</taxon>
        <taxon>Suessiales</taxon>
        <taxon>Symbiodiniaceae</taxon>
        <taxon>Cladocopium</taxon>
    </lineage>
</organism>
<dbReference type="AlphaFoldDB" id="A0A9P1G352"/>
<comment type="caution">
    <text evidence="14">The sequence shown here is derived from an EMBL/GenBank/DDBJ whole genome shotgun (WGS) entry which is preliminary data.</text>
</comment>
<feature type="active site" evidence="11">
    <location>
        <position position="40"/>
    </location>
</feature>
<keyword evidence="10 12" id="KW-0472">Membrane</keyword>
<dbReference type="Gene3D" id="3.90.70.40">
    <property type="match status" value="1"/>
</dbReference>
<keyword evidence="6 12" id="KW-0812">Transmembrane</keyword>
<dbReference type="InterPro" id="IPR006155">
    <property type="entry name" value="Josephin"/>
</dbReference>
<evidence type="ECO:0000256" key="1">
    <source>
        <dbReference type="ARBA" id="ARBA00000707"/>
    </source>
</evidence>
<keyword evidence="8 11" id="KW-0378">Hydrolase</keyword>
<comment type="catalytic activity">
    <reaction evidence="1">
        <text>Thiol-dependent hydrolysis of ester, thioester, amide, peptide and isopeptide bonds formed by the C-terminal Gly of ubiquitin (a 76-residue protein attached to proteins as an intracellular targeting signal).</text>
        <dbReference type="EC" id="3.4.19.12"/>
    </reaction>
</comment>
<evidence type="ECO:0000256" key="4">
    <source>
        <dbReference type="ARBA" id="ARBA00012759"/>
    </source>
</evidence>
<dbReference type="SUPFAM" id="SSF144091">
    <property type="entry name" value="Rhomboid-like"/>
    <property type="match status" value="1"/>
</dbReference>
<dbReference type="SMART" id="SM01246">
    <property type="entry name" value="Josephin"/>
    <property type="match status" value="1"/>
</dbReference>
<reference evidence="15" key="2">
    <citation type="submission" date="2024-04" db="EMBL/GenBank/DDBJ databases">
        <authorList>
            <person name="Chen Y."/>
            <person name="Shah S."/>
            <person name="Dougan E. K."/>
            <person name="Thang M."/>
            <person name="Chan C."/>
        </authorList>
    </citation>
    <scope>NUCLEOTIDE SEQUENCE [LARGE SCALE GENOMIC DNA]</scope>
</reference>
<evidence type="ECO:0000256" key="6">
    <source>
        <dbReference type="ARBA" id="ARBA00022692"/>
    </source>
</evidence>
<proteinExistence type="inferred from homology"/>
<dbReference type="Gene3D" id="1.20.1540.10">
    <property type="entry name" value="Rhomboid-like"/>
    <property type="match status" value="1"/>
</dbReference>
<feature type="active site" evidence="11">
    <location>
        <position position="129"/>
    </location>
</feature>
<evidence type="ECO:0000313" key="16">
    <source>
        <dbReference type="Proteomes" id="UP001152797"/>
    </source>
</evidence>
<feature type="transmembrane region" description="Helical" evidence="12">
    <location>
        <begin position="517"/>
        <end position="538"/>
    </location>
</feature>
<dbReference type="PROSITE" id="PS50957">
    <property type="entry name" value="JOSEPHIN"/>
    <property type="match status" value="1"/>
</dbReference>
<dbReference type="GO" id="GO:0006508">
    <property type="term" value="P:proteolysis"/>
    <property type="evidence" value="ECO:0007669"/>
    <property type="project" value="UniProtKB-KW"/>
</dbReference>
<dbReference type="GO" id="GO:0016020">
    <property type="term" value="C:membrane"/>
    <property type="evidence" value="ECO:0007669"/>
    <property type="project" value="UniProtKB-SubCell"/>
</dbReference>
<dbReference type="EMBL" id="CAMXCT020002457">
    <property type="protein sequence ID" value="CAL1151658.1"/>
    <property type="molecule type" value="Genomic_DNA"/>
</dbReference>
<dbReference type="InterPro" id="IPR022764">
    <property type="entry name" value="Peptidase_S54_rhomboid_dom"/>
</dbReference>
<name>A0A9P1G352_9DINO</name>
<evidence type="ECO:0000256" key="10">
    <source>
        <dbReference type="ARBA" id="ARBA00023136"/>
    </source>
</evidence>
<feature type="transmembrane region" description="Helical" evidence="12">
    <location>
        <begin position="431"/>
        <end position="448"/>
    </location>
</feature>
<dbReference type="OrthoDB" id="418595at2759"/>
<feature type="transmembrane region" description="Helical" evidence="12">
    <location>
        <begin position="550"/>
        <end position="568"/>
    </location>
</feature>
<comment type="similarity">
    <text evidence="3">Belongs to the peptidase S54 family.</text>
</comment>
<keyword evidence="16" id="KW-1185">Reference proteome</keyword>
<evidence type="ECO:0000256" key="3">
    <source>
        <dbReference type="ARBA" id="ARBA00009045"/>
    </source>
</evidence>
<dbReference type="EMBL" id="CAMXCT010002457">
    <property type="protein sequence ID" value="CAI3998283.1"/>
    <property type="molecule type" value="Genomic_DNA"/>
</dbReference>
<dbReference type="GO" id="GO:0004252">
    <property type="term" value="F:serine-type endopeptidase activity"/>
    <property type="evidence" value="ECO:0007669"/>
    <property type="project" value="InterPro"/>
</dbReference>
<comment type="subcellular location">
    <subcellularLocation>
        <location evidence="2">Membrane</location>
        <topology evidence="2">Multi-pass membrane protein</topology>
    </subcellularLocation>
</comment>
<gene>
    <name evidence="14" type="ORF">C1SCF055_LOCUS24596</name>
</gene>
<dbReference type="Pfam" id="PF02099">
    <property type="entry name" value="Josephin"/>
    <property type="match status" value="1"/>
</dbReference>
<dbReference type="EC" id="3.4.19.12" evidence="4"/>
<evidence type="ECO:0000256" key="5">
    <source>
        <dbReference type="ARBA" id="ARBA00022670"/>
    </source>
</evidence>
<keyword evidence="5" id="KW-0645">Protease</keyword>
<evidence type="ECO:0000259" key="13">
    <source>
        <dbReference type="PROSITE" id="PS50957"/>
    </source>
</evidence>
<feature type="domain" description="Josephin" evidence="13">
    <location>
        <begin position="27"/>
        <end position="190"/>
    </location>
</feature>
<accession>A0A9P1G352</accession>